<dbReference type="KEGG" id="pprt:ET464_00335"/>
<comment type="subcellular location">
    <subcellularLocation>
        <location evidence="1">Cell envelope</location>
    </subcellularLocation>
</comment>
<gene>
    <name evidence="5" type="ORF">ET464_00335</name>
</gene>
<accession>A0A4P6ESU7</accession>
<keyword evidence="3" id="KW-0732">Signal</keyword>
<evidence type="ECO:0000256" key="1">
    <source>
        <dbReference type="ARBA" id="ARBA00004196"/>
    </source>
</evidence>
<evidence type="ECO:0000313" key="5">
    <source>
        <dbReference type="EMBL" id="QAY65063.1"/>
    </source>
</evidence>
<dbReference type="GO" id="GO:0030313">
    <property type="term" value="C:cell envelope"/>
    <property type="evidence" value="ECO:0007669"/>
    <property type="project" value="UniProtKB-SubCell"/>
</dbReference>
<evidence type="ECO:0000256" key="3">
    <source>
        <dbReference type="ARBA" id="ARBA00022729"/>
    </source>
</evidence>
<proteinExistence type="inferred from homology"/>
<organism evidence="5 6">
    <name type="scientific">Paenibacillus protaetiae</name>
    <dbReference type="NCBI Taxonomy" id="2509456"/>
    <lineage>
        <taxon>Bacteria</taxon>
        <taxon>Bacillati</taxon>
        <taxon>Bacillota</taxon>
        <taxon>Bacilli</taxon>
        <taxon>Bacillales</taxon>
        <taxon>Paenibacillaceae</taxon>
        <taxon>Paenibacillus</taxon>
    </lineage>
</organism>
<dbReference type="Proteomes" id="UP000293568">
    <property type="component" value="Chromosome"/>
</dbReference>
<dbReference type="PANTHER" id="PTHR46847">
    <property type="entry name" value="D-ALLOSE-BINDING PERIPLASMIC PROTEIN-RELATED"/>
    <property type="match status" value="1"/>
</dbReference>
<dbReference type="InterPro" id="IPR028082">
    <property type="entry name" value="Peripla_BP_I"/>
</dbReference>
<dbReference type="SUPFAM" id="SSF53822">
    <property type="entry name" value="Periplasmic binding protein-like I"/>
    <property type="match status" value="1"/>
</dbReference>
<dbReference type="EMBL" id="CP035492">
    <property type="protein sequence ID" value="QAY65063.1"/>
    <property type="molecule type" value="Genomic_DNA"/>
</dbReference>
<feature type="domain" description="Periplasmic binding protein" evidence="4">
    <location>
        <begin position="86"/>
        <end position="335"/>
    </location>
</feature>
<keyword evidence="6" id="KW-1185">Reference proteome</keyword>
<name>A0A4P6ESU7_9BACL</name>
<evidence type="ECO:0000256" key="2">
    <source>
        <dbReference type="ARBA" id="ARBA00007639"/>
    </source>
</evidence>
<dbReference type="InterPro" id="IPR025997">
    <property type="entry name" value="SBP_2_dom"/>
</dbReference>
<dbReference type="OrthoDB" id="6196975at2"/>
<dbReference type="GO" id="GO:0030246">
    <property type="term" value="F:carbohydrate binding"/>
    <property type="evidence" value="ECO:0007669"/>
    <property type="project" value="UniProtKB-ARBA"/>
</dbReference>
<evidence type="ECO:0000259" key="4">
    <source>
        <dbReference type="Pfam" id="PF13407"/>
    </source>
</evidence>
<protein>
    <submittedName>
        <fullName evidence="5">LacI family transcriptional regulator</fullName>
    </submittedName>
</protein>
<dbReference type="Pfam" id="PF13407">
    <property type="entry name" value="Peripla_BP_4"/>
    <property type="match status" value="1"/>
</dbReference>
<comment type="similarity">
    <text evidence="2">Belongs to the bacterial solute-binding protein 2 family.</text>
</comment>
<dbReference type="Gene3D" id="3.40.50.2300">
    <property type="match status" value="2"/>
</dbReference>
<dbReference type="PANTHER" id="PTHR46847:SF1">
    <property type="entry name" value="D-ALLOSE-BINDING PERIPLASMIC PROTEIN-RELATED"/>
    <property type="match status" value="1"/>
</dbReference>
<dbReference type="AlphaFoldDB" id="A0A4P6ESU7"/>
<evidence type="ECO:0000313" key="6">
    <source>
        <dbReference type="Proteomes" id="UP000293568"/>
    </source>
</evidence>
<sequence length="367" mass="39278">MNGSSCISVMPTAFKFGANSSAALSLRLRSRNLSSKGAASLMRMQRLLIAAALLLVAVSIYAAFSFKLFQASERVRTITVILKSNDMNSSFWQTVRAGAEAAAKETGANVSIVGPLQEQNTGSQIQLLEEAVKQKPQAIVIAPSNDRKLLPALDKAHQAGIKLVAMDSPVELDHYQPVLVSNNHVEAGMKAGAEAANENGGRPVVSIISDTPASPVSAAREKGILSAIADYPDSYYDTYYAGGTEDGAYEAVKILMGKNTNVNTVITLNETTALGAAKALKELGKTESTRLIGFDSSIYQIQLMEEGTMDALIVEKPFNMGYLAVKTAVKMIDGERAGITLIDPQVVTRDNMYNPENQKLLFPLTGN</sequence>
<reference evidence="5 6" key="1">
    <citation type="submission" date="2019-01" db="EMBL/GenBank/DDBJ databases">
        <title>Genome sequencing of strain FW100M-2.</title>
        <authorList>
            <person name="Heo J."/>
            <person name="Kim S.-J."/>
            <person name="Kim J.-S."/>
            <person name="Hong S.-B."/>
            <person name="Kwon S.-W."/>
        </authorList>
    </citation>
    <scope>NUCLEOTIDE SEQUENCE [LARGE SCALE GENOMIC DNA]</scope>
    <source>
        <strain evidence="5 6">FW100M-2</strain>
    </source>
</reference>